<evidence type="ECO:0000313" key="2">
    <source>
        <dbReference type="Proteomes" id="UP000587462"/>
    </source>
</evidence>
<dbReference type="RefSeq" id="WP_171088004.1">
    <property type="nucleotide sequence ID" value="NZ_BNBU01000004.1"/>
</dbReference>
<gene>
    <name evidence="1" type="ORF">HG542_32900</name>
</gene>
<reference evidence="1 2" key="1">
    <citation type="submission" date="2020-04" db="EMBL/GenBank/DDBJ databases">
        <title>Draft Genome Sequence of Streptomyces morookaense DSM 40503, an 8-azaguanine-producing strain.</title>
        <authorList>
            <person name="Qi J."/>
            <person name="Gao J.-M."/>
        </authorList>
    </citation>
    <scope>NUCLEOTIDE SEQUENCE [LARGE SCALE GENOMIC DNA]</scope>
    <source>
        <strain evidence="1 2">DSM 40503</strain>
    </source>
</reference>
<proteinExistence type="predicted"/>
<keyword evidence="2" id="KW-1185">Reference proteome</keyword>
<dbReference type="Proteomes" id="UP000587462">
    <property type="component" value="Unassembled WGS sequence"/>
</dbReference>
<dbReference type="EMBL" id="JABBXF010000131">
    <property type="protein sequence ID" value="NVK82408.1"/>
    <property type="molecule type" value="Genomic_DNA"/>
</dbReference>
<dbReference type="InterPro" id="IPR025639">
    <property type="entry name" value="DruA"/>
</dbReference>
<sequence>MKEKAAFLPLSLPTDASRQERQGFARLCALLEPAAADGKGVGDHEHWIKAAKITKLYEQPMLAAAAHCVLDLVDQGWTVKVDKSTAVFAPPSAHGDRETEKARIRRQELLRRDEQLCRSSVRRFVERMERTHEHGGRLVSVFNLMRDGRELADALQRAATAADAIKPYVQIVDSSTCERTGFKLHDIWRYFRHTWSNAYATVPGRSMPILIRDAATEFHTVIGLAAISSPVVQIAQRDHWMGWETDQFLEHLRAAPTDDAASWLAQRIEAQRSEIYVDDLLRDDILQPTDLVTPTPEAIAALRKDADRHHKRHHQTSTIREVRSIGRDAWVERAKTDLFRSKRSAALADALEIGTLLGAYLSPPTAEGLAKAFTDPKARTQMRRVVRRARGERVGTVIADLTVCGAVAPYNALAAGKLVGALAVSPPVLAAYREKYARPSEIASAMAGRPIMREARLSFVGTTSLYGTGSSQYNRLFWPAEVMGGSRTARMGFHELGRSRSFGTSHFSEETVNALTRLPALRGSLVRVNSLFGEGVSPRLRKVRLGLAALGWPANELLRHGRERILYGVPLVENLRDYSLGVDEEPQYLLDPELPEADAKIAEWWFGRWCRPRARRKEVLESMRAHRLVRPVKHGARVPLPPQNVELPVGEGMLPLAD</sequence>
<protein>
    <submittedName>
        <fullName evidence="1">DUF4338 domain-containing protein</fullName>
    </submittedName>
</protein>
<dbReference type="Pfam" id="PF14236">
    <property type="entry name" value="DruA"/>
    <property type="match status" value="2"/>
</dbReference>
<name>A0A7Y7BBA2_STRMO</name>
<comment type="caution">
    <text evidence="1">The sequence shown here is derived from an EMBL/GenBank/DDBJ whole genome shotgun (WGS) entry which is preliminary data.</text>
</comment>
<accession>A0A7Y7BBA2</accession>
<dbReference type="AlphaFoldDB" id="A0A7Y7BBA2"/>
<evidence type="ECO:0000313" key="1">
    <source>
        <dbReference type="EMBL" id="NVK82408.1"/>
    </source>
</evidence>
<organism evidence="1 2">
    <name type="scientific">Streptomyces morookaense</name>
    <name type="common">Streptoverticillium morookaense</name>
    <dbReference type="NCBI Taxonomy" id="1970"/>
    <lineage>
        <taxon>Bacteria</taxon>
        <taxon>Bacillati</taxon>
        <taxon>Actinomycetota</taxon>
        <taxon>Actinomycetes</taxon>
        <taxon>Kitasatosporales</taxon>
        <taxon>Streptomycetaceae</taxon>
        <taxon>Streptomyces</taxon>
    </lineage>
</organism>